<dbReference type="Pfam" id="PF03358">
    <property type="entry name" value="FMN_red"/>
    <property type="match status" value="1"/>
</dbReference>
<accession>A0A9W6UKG4</accession>
<name>A0A9W6UKG4_9ACTN</name>
<gene>
    <name evidence="5" type="ORF">Nans01_40630</name>
</gene>
<evidence type="ECO:0000256" key="2">
    <source>
        <dbReference type="ARBA" id="ARBA00022643"/>
    </source>
</evidence>
<dbReference type="Gene3D" id="3.40.50.360">
    <property type="match status" value="1"/>
</dbReference>
<evidence type="ECO:0000313" key="5">
    <source>
        <dbReference type="EMBL" id="GLU49712.1"/>
    </source>
</evidence>
<dbReference type="InterPro" id="IPR051814">
    <property type="entry name" value="NAD(P)H-dep_FMN_reductase"/>
</dbReference>
<dbReference type="SUPFAM" id="SSF52218">
    <property type="entry name" value="Flavoproteins"/>
    <property type="match status" value="1"/>
</dbReference>
<evidence type="ECO:0000256" key="3">
    <source>
        <dbReference type="ARBA" id="ARBA00023002"/>
    </source>
</evidence>
<dbReference type="PANTHER" id="PTHR43408">
    <property type="entry name" value="FMN REDUCTASE (NADPH)"/>
    <property type="match status" value="1"/>
</dbReference>
<proteinExistence type="predicted"/>
<dbReference type="Proteomes" id="UP001165092">
    <property type="component" value="Unassembled WGS sequence"/>
</dbReference>
<dbReference type="InterPro" id="IPR005025">
    <property type="entry name" value="FMN_Rdtase-like_dom"/>
</dbReference>
<comment type="caution">
    <text evidence="5">The sequence shown here is derived from an EMBL/GenBank/DDBJ whole genome shotgun (WGS) entry which is preliminary data.</text>
</comment>
<keyword evidence="3" id="KW-0560">Oxidoreductase</keyword>
<dbReference type="GO" id="GO:0016491">
    <property type="term" value="F:oxidoreductase activity"/>
    <property type="evidence" value="ECO:0007669"/>
    <property type="project" value="UniProtKB-KW"/>
</dbReference>
<protein>
    <recommendedName>
        <fullName evidence="4">NADPH-dependent FMN reductase-like domain-containing protein</fullName>
    </recommendedName>
</protein>
<organism evidence="5 6">
    <name type="scientific">Nocardiopsis ansamitocini</name>
    <dbReference type="NCBI Taxonomy" id="1670832"/>
    <lineage>
        <taxon>Bacteria</taxon>
        <taxon>Bacillati</taxon>
        <taxon>Actinomycetota</taxon>
        <taxon>Actinomycetes</taxon>
        <taxon>Streptosporangiales</taxon>
        <taxon>Nocardiopsidaceae</taxon>
        <taxon>Nocardiopsis</taxon>
    </lineage>
</organism>
<sequence>MTRFTVLVAATEARSSVRTAAVHAADTVAAHTGVAADTTVIDLAELGPALLDATNDDLTAALAATAEADVLLVATPQVHGSYTGLLKVFLDRVPELGLAHAIALPIAVVDDLRNGRNIEDDLRVLLSDLGAWVAEPGLLLSRHELAEPLSVIDVWAQIAAPALRQAFAVAV</sequence>
<feature type="domain" description="NADPH-dependent FMN reductase-like" evidence="4">
    <location>
        <begin position="3"/>
        <end position="138"/>
    </location>
</feature>
<dbReference type="PANTHER" id="PTHR43408:SF2">
    <property type="entry name" value="FMN REDUCTASE (NADPH)"/>
    <property type="match status" value="1"/>
</dbReference>
<dbReference type="InterPro" id="IPR029039">
    <property type="entry name" value="Flavoprotein-like_sf"/>
</dbReference>
<keyword evidence="1" id="KW-0285">Flavoprotein</keyword>
<keyword evidence="2" id="KW-0288">FMN</keyword>
<dbReference type="RefSeq" id="WP_285761246.1">
    <property type="nucleotide sequence ID" value="NZ_BSQG01000008.1"/>
</dbReference>
<keyword evidence="6" id="KW-1185">Reference proteome</keyword>
<evidence type="ECO:0000313" key="6">
    <source>
        <dbReference type="Proteomes" id="UP001165092"/>
    </source>
</evidence>
<reference evidence="5" key="1">
    <citation type="submission" date="2023-02" db="EMBL/GenBank/DDBJ databases">
        <title>Nocardiopsis ansamitocini NBRC 112285.</title>
        <authorList>
            <person name="Ichikawa N."/>
            <person name="Sato H."/>
            <person name="Tonouchi N."/>
        </authorList>
    </citation>
    <scope>NUCLEOTIDE SEQUENCE</scope>
    <source>
        <strain evidence="5">NBRC 112285</strain>
    </source>
</reference>
<dbReference type="EMBL" id="BSQG01000008">
    <property type="protein sequence ID" value="GLU49712.1"/>
    <property type="molecule type" value="Genomic_DNA"/>
</dbReference>
<evidence type="ECO:0000259" key="4">
    <source>
        <dbReference type="Pfam" id="PF03358"/>
    </source>
</evidence>
<dbReference type="AlphaFoldDB" id="A0A9W6UKG4"/>
<evidence type="ECO:0000256" key="1">
    <source>
        <dbReference type="ARBA" id="ARBA00022630"/>
    </source>
</evidence>